<organism evidence="2 3">
    <name type="scientific">Rugamonas aquatica</name>
    <dbReference type="NCBI Taxonomy" id="2743357"/>
    <lineage>
        <taxon>Bacteria</taxon>
        <taxon>Pseudomonadati</taxon>
        <taxon>Pseudomonadota</taxon>
        <taxon>Betaproteobacteria</taxon>
        <taxon>Burkholderiales</taxon>
        <taxon>Oxalobacteraceae</taxon>
        <taxon>Telluria group</taxon>
        <taxon>Rugamonas</taxon>
    </lineage>
</organism>
<comment type="caution">
    <text evidence="2">The sequence shown here is derived from an EMBL/GenBank/DDBJ whole genome shotgun (WGS) entry which is preliminary data.</text>
</comment>
<feature type="transmembrane region" description="Helical" evidence="1">
    <location>
        <begin position="82"/>
        <end position="102"/>
    </location>
</feature>
<evidence type="ECO:0000313" key="3">
    <source>
        <dbReference type="Proteomes" id="UP000440498"/>
    </source>
</evidence>
<keyword evidence="1" id="KW-0812">Transmembrane</keyword>
<reference evidence="2 3" key="1">
    <citation type="submission" date="2019-10" db="EMBL/GenBank/DDBJ databases">
        <title>Two novel species isolated from a subtropical stream in China.</title>
        <authorList>
            <person name="Lu H."/>
        </authorList>
    </citation>
    <scope>NUCLEOTIDE SEQUENCE [LARGE SCALE GENOMIC DNA]</scope>
    <source>
        <strain evidence="2 3">FT29W</strain>
    </source>
</reference>
<dbReference type="Proteomes" id="UP000440498">
    <property type="component" value="Unassembled WGS sequence"/>
</dbReference>
<keyword evidence="3" id="KW-1185">Reference proteome</keyword>
<keyword evidence="1" id="KW-1133">Transmembrane helix</keyword>
<accession>A0A6A7NDT7</accession>
<evidence type="ECO:0000256" key="1">
    <source>
        <dbReference type="SAM" id="Phobius"/>
    </source>
</evidence>
<name>A0A6A7NDT7_9BURK</name>
<dbReference type="RefSeq" id="WP_152841873.1">
    <property type="nucleotide sequence ID" value="NZ_WHUG01000031.1"/>
</dbReference>
<sequence>MKKSKADLDVISIAIAIVTFVLAALAMSGSLSGGASQCGDFGFTCLGNALIVLVLGTLAGFVTAVMGLVLARWRSWYGWLGLFLNGLPAVFICGWLLLVFVARS</sequence>
<feature type="transmembrane region" description="Helical" evidence="1">
    <location>
        <begin position="50"/>
        <end position="70"/>
    </location>
</feature>
<gene>
    <name evidence="2" type="ORF">GEV02_32240</name>
</gene>
<dbReference type="EMBL" id="WHUG01000031">
    <property type="protein sequence ID" value="MQA42812.1"/>
    <property type="molecule type" value="Genomic_DNA"/>
</dbReference>
<proteinExistence type="predicted"/>
<dbReference type="AlphaFoldDB" id="A0A6A7NDT7"/>
<keyword evidence="1" id="KW-0472">Membrane</keyword>
<protein>
    <submittedName>
        <fullName evidence="2">Uncharacterized protein</fullName>
    </submittedName>
</protein>
<evidence type="ECO:0000313" key="2">
    <source>
        <dbReference type="EMBL" id="MQA42812.1"/>
    </source>
</evidence>